<dbReference type="InterPro" id="IPR003495">
    <property type="entry name" value="CobW/HypB/UreG_nucleotide-bd"/>
</dbReference>
<evidence type="ECO:0000259" key="7">
    <source>
        <dbReference type="SMART" id="SM00833"/>
    </source>
</evidence>
<dbReference type="InterPro" id="IPR027417">
    <property type="entry name" value="P-loop_NTPase"/>
</dbReference>
<dbReference type="Pfam" id="PF02492">
    <property type="entry name" value="cobW"/>
    <property type="match status" value="1"/>
</dbReference>
<evidence type="ECO:0000256" key="4">
    <source>
        <dbReference type="ARBA" id="ARBA00034320"/>
    </source>
</evidence>
<gene>
    <name evidence="8" type="ORF">AWB76_04679</name>
</gene>
<comment type="catalytic activity">
    <reaction evidence="6">
        <text>GTP + H2O = GDP + phosphate + H(+)</text>
        <dbReference type="Rhea" id="RHEA:19669"/>
        <dbReference type="ChEBI" id="CHEBI:15377"/>
        <dbReference type="ChEBI" id="CHEBI:15378"/>
        <dbReference type="ChEBI" id="CHEBI:37565"/>
        <dbReference type="ChEBI" id="CHEBI:43474"/>
        <dbReference type="ChEBI" id="CHEBI:58189"/>
    </reaction>
    <physiologicalReaction direction="left-to-right" evidence="6">
        <dbReference type="Rhea" id="RHEA:19670"/>
    </physiologicalReaction>
</comment>
<keyword evidence="1" id="KW-0547">Nucleotide-binding</keyword>
<organism evidence="8 9">
    <name type="scientific">Caballeronia temeraria</name>
    <dbReference type="NCBI Taxonomy" id="1777137"/>
    <lineage>
        <taxon>Bacteria</taxon>
        <taxon>Pseudomonadati</taxon>
        <taxon>Pseudomonadota</taxon>
        <taxon>Betaproteobacteria</taxon>
        <taxon>Burkholderiales</taxon>
        <taxon>Burkholderiaceae</taxon>
        <taxon>Caballeronia</taxon>
    </lineage>
</organism>
<evidence type="ECO:0000313" key="9">
    <source>
        <dbReference type="Proteomes" id="UP000054624"/>
    </source>
</evidence>
<dbReference type="InterPro" id="IPR051316">
    <property type="entry name" value="Zinc-reg_GTPase_activator"/>
</dbReference>
<dbReference type="Gene3D" id="3.40.50.300">
    <property type="entry name" value="P-loop containing nucleotide triphosphate hydrolases"/>
    <property type="match status" value="1"/>
</dbReference>
<evidence type="ECO:0000313" key="8">
    <source>
        <dbReference type="EMBL" id="SAK73730.1"/>
    </source>
</evidence>
<accession>A0A158BUS5</accession>
<dbReference type="GO" id="GO:0000166">
    <property type="term" value="F:nucleotide binding"/>
    <property type="evidence" value="ECO:0007669"/>
    <property type="project" value="UniProtKB-KW"/>
</dbReference>
<dbReference type="InterPro" id="IPR011629">
    <property type="entry name" value="CobW-like_C"/>
</dbReference>
<dbReference type="Pfam" id="PF07683">
    <property type="entry name" value="CobW_C"/>
    <property type="match status" value="1"/>
</dbReference>
<dbReference type="EMBL" id="FCOI02000017">
    <property type="protein sequence ID" value="SAK73730.1"/>
    <property type="molecule type" value="Genomic_DNA"/>
</dbReference>
<evidence type="ECO:0000256" key="2">
    <source>
        <dbReference type="ARBA" id="ARBA00022801"/>
    </source>
</evidence>
<dbReference type="Gene3D" id="3.30.1220.10">
    <property type="entry name" value="CobW-like, C-terminal domain"/>
    <property type="match status" value="1"/>
</dbReference>
<comment type="similarity">
    <text evidence="4">Belongs to the SIMIBI class G3E GTPase family. ZNG1 subfamily.</text>
</comment>
<dbReference type="PANTHER" id="PTHR13748:SF62">
    <property type="entry name" value="COBW DOMAIN-CONTAINING PROTEIN"/>
    <property type="match status" value="1"/>
</dbReference>
<dbReference type="GO" id="GO:0016787">
    <property type="term" value="F:hydrolase activity"/>
    <property type="evidence" value="ECO:0007669"/>
    <property type="project" value="UniProtKB-KW"/>
</dbReference>
<dbReference type="RefSeq" id="WP_061162445.1">
    <property type="nucleotide sequence ID" value="NZ_FCOI02000017.1"/>
</dbReference>
<evidence type="ECO:0000256" key="5">
    <source>
        <dbReference type="ARBA" id="ARBA00045658"/>
    </source>
</evidence>
<keyword evidence="3" id="KW-0143">Chaperone</keyword>
<dbReference type="PANTHER" id="PTHR13748">
    <property type="entry name" value="COBW-RELATED"/>
    <property type="match status" value="1"/>
</dbReference>
<evidence type="ECO:0000256" key="3">
    <source>
        <dbReference type="ARBA" id="ARBA00023186"/>
    </source>
</evidence>
<dbReference type="SUPFAM" id="SSF52540">
    <property type="entry name" value="P-loop containing nucleoside triphosphate hydrolases"/>
    <property type="match status" value="1"/>
</dbReference>
<evidence type="ECO:0000256" key="6">
    <source>
        <dbReference type="ARBA" id="ARBA00049117"/>
    </source>
</evidence>
<proteinExistence type="inferred from homology"/>
<dbReference type="CDD" id="cd03112">
    <property type="entry name" value="CobW-like"/>
    <property type="match status" value="1"/>
</dbReference>
<dbReference type="GO" id="GO:0005737">
    <property type="term" value="C:cytoplasm"/>
    <property type="evidence" value="ECO:0007669"/>
    <property type="project" value="TreeGrafter"/>
</dbReference>
<keyword evidence="2" id="KW-0378">Hydrolase</keyword>
<reference evidence="9" key="1">
    <citation type="submission" date="2016-01" db="EMBL/GenBank/DDBJ databases">
        <authorList>
            <person name="Peeters Charlotte."/>
        </authorList>
    </citation>
    <scope>NUCLEOTIDE SEQUENCE [LARGE SCALE GENOMIC DNA]</scope>
</reference>
<dbReference type="OrthoDB" id="9808822at2"/>
<dbReference type="SUPFAM" id="SSF90002">
    <property type="entry name" value="Hypothetical protein YjiA, C-terminal domain"/>
    <property type="match status" value="1"/>
</dbReference>
<protein>
    <submittedName>
        <fullName evidence="8">Cobalamin synthesis protein P47K</fullName>
    </submittedName>
</protein>
<keyword evidence="9" id="KW-1185">Reference proteome</keyword>
<sequence>MSLAYDVIPVTIVTGFLGSGKSTLLADVLKGDAARDTAVLVNEFGEVGLDHLLIGEVDAQTVLLDNGCVCCAIRGELKDALAALFSRRARGEVPPFSRVVLETTGLATPAPIVATLLGDRLVSSHYSIAAIVTVVDAVNAGPQRMRHAEWLAQVTAADRIVISKTDLAGDASELEKTLAQLNPAARIVWRTKKDDASIVLDEAANTHDFADFVRRTGMRGHDARSDAGNPLARLNATSGHREGLDALNAFCIEFDAPLDWPVFTLWLTLLLNRHGDNILRVKGMLALTGVAQPVVVHAVHHLVHPVLHLDAWPDEAAHRSRLVFIAQGLTREAVADSYRRLCRHLRTAESVD</sequence>
<dbReference type="SMART" id="SM00833">
    <property type="entry name" value="CobW_C"/>
    <property type="match status" value="1"/>
</dbReference>
<dbReference type="STRING" id="1777137.AWB76_04679"/>
<evidence type="ECO:0000256" key="1">
    <source>
        <dbReference type="ARBA" id="ARBA00022741"/>
    </source>
</evidence>
<dbReference type="AlphaFoldDB" id="A0A158BUS5"/>
<comment type="function">
    <text evidence="5">Zinc chaperone that directly transfers zinc cofactor to target proteins, thereby activating them. Zinc is transferred from the CXCC motif in the GTPase domain to the zinc binding site in target proteins in a process requiring GTP hydrolysis.</text>
</comment>
<feature type="domain" description="CobW C-terminal" evidence="7">
    <location>
        <begin position="247"/>
        <end position="342"/>
    </location>
</feature>
<dbReference type="Proteomes" id="UP000054624">
    <property type="component" value="Unassembled WGS sequence"/>
</dbReference>
<name>A0A158BUS5_9BURK</name>
<dbReference type="InterPro" id="IPR036627">
    <property type="entry name" value="CobW-likC_sf"/>
</dbReference>